<dbReference type="SUPFAM" id="SSF56219">
    <property type="entry name" value="DNase I-like"/>
    <property type="match status" value="1"/>
</dbReference>
<sequence>MSEHCKKEGNWKVLLEEARSFNLDVLGLSETYLTESDTMISKEDFTALLGCRKDGIGRKGVGLLISQSLLSCLVSFESVTPRIITAKFRTKEGILNIIQVYAPTSTHSDAESDQFYDVLKHHLQKVNKRERLILMGDFNAKIGTDQNTWSPGMGRFGLGKINERGEKLLEFCMLNKLTVCNTNFQHKDCRKVTWTSPCGKYKNMIDFIITQQENLTTFKNCRSYCSADVGSDHNLVLATVLSAPVKVKRLKTTPKSYDVSRLHNSLTAEEFRAKIGGAFEPLLNLEDTDVETLWEKFKTPQT</sequence>
<dbReference type="OrthoDB" id="410104at2759"/>
<feature type="domain" description="Endonuclease/exonuclease/phosphatase" evidence="1">
    <location>
        <begin position="96"/>
        <end position="236"/>
    </location>
</feature>
<evidence type="ECO:0000313" key="3">
    <source>
        <dbReference type="Proteomes" id="UP000230750"/>
    </source>
</evidence>
<name>A0A2G8KFE0_STIJA</name>
<dbReference type="PANTHER" id="PTHR23227">
    <property type="entry name" value="BUCENTAUR RELATED"/>
    <property type="match status" value="1"/>
</dbReference>
<protein>
    <submittedName>
        <fullName evidence="2">Putative craniofacial development protein 2-like</fullName>
    </submittedName>
</protein>
<evidence type="ECO:0000259" key="1">
    <source>
        <dbReference type="Pfam" id="PF14529"/>
    </source>
</evidence>
<dbReference type="Proteomes" id="UP000230750">
    <property type="component" value="Unassembled WGS sequence"/>
</dbReference>
<dbReference type="AlphaFoldDB" id="A0A2G8KFE0"/>
<dbReference type="InterPro" id="IPR005135">
    <property type="entry name" value="Endo/exonuclease/phosphatase"/>
</dbReference>
<organism evidence="2 3">
    <name type="scientific">Stichopus japonicus</name>
    <name type="common">Sea cucumber</name>
    <dbReference type="NCBI Taxonomy" id="307972"/>
    <lineage>
        <taxon>Eukaryota</taxon>
        <taxon>Metazoa</taxon>
        <taxon>Echinodermata</taxon>
        <taxon>Eleutherozoa</taxon>
        <taxon>Echinozoa</taxon>
        <taxon>Holothuroidea</taxon>
        <taxon>Aspidochirotacea</taxon>
        <taxon>Aspidochirotida</taxon>
        <taxon>Stichopodidae</taxon>
        <taxon>Apostichopus</taxon>
    </lineage>
</organism>
<dbReference type="InterPro" id="IPR027124">
    <property type="entry name" value="Swc5/CFDP1/2"/>
</dbReference>
<dbReference type="Gene3D" id="3.60.10.10">
    <property type="entry name" value="Endonuclease/exonuclease/phosphatase"/>
    <property type="match status" value="1"/>
</dbReference>
<keyword evidence="3" id="KW-1185">Reference proteome</keyword>
<dbReference type="Pfam" id="PF14529">
    <property type="entry name" value="Exo_endo_phos_2"/>
    <property type="match status" value="1"/>
</dbReference>
<dbReference type="EMBL" id="MRZV01000627">
    <property type="protein sequence ID" value="PIK46702.1"/>
    <property type="molecule type" value="Genomic_DNA"/>
</dbReference>
<reference evidence="2 3" key="1">
    <citation type="journal article" date="2017" name="PLoS Biol.">
        <title>The sea cucumber genome provides insights into morphological evolution and visceral regeneration.</title>
        <authorList>
            <person name="Zhang X."/>
            <person name="Sun L."/>
            <person name="Yuan J."/>
            <person name="Sun Y."/>
            <person name="Gao Y."/>
            <person name="Zhang L."/>
            <person name="Li S."/>
            <person name="Dai H."/>
            <person name="Hamel J.F."/>
            <person name="Liu C."/>
            <person name="Yu Y."/>
            <person name="Liu S."/>
            <person name="Lin W."/>
            <person name="Guo K."/>
            <person name="Jin S."/>
            <person name="Xu P."/>
            <person name="Storey K.B."/>
            <person name="Huan P."/>
            <person name="Zhang T."/>
            <person name="Zhou Y."/>
            <person name="Zhang J."/>
            <person name="Lin C."/>
            <person name="Li X."/>
            <person name="Xing L."/>
            <person name="Huo D."/>
            <person name="Sun M."/>
            <person name="Wang L."/>
            <person name="Mercier A."/>
            <person name="Li F."/>
            <person name="Yang H."/>
            <person name="Xiang J."/>
        </authorList>
    </citation>
    <scope>NUCLEOTIDE SEQUENCE [LARGE SCALE GENOMIC DNA]</scope>
    <source>
        <strain evidence="2">Shaxun</strain>
        <tissue evidence="2">Muscle</tissue>
    </source>
</reference>
<dbReference type="InterPro" id="IPR036691">
    <property type="entry name" value="Endo/exonu/phosph_ase_sf"/>
</dbReference>
<proteinExistence type="predicted"/>
<dbReference type="STRING" id="307972.A0A2G8KFE0"/>
<accession>A0A2G8KFE0</accession>
<gene>
    <name evidence="2" type="ORF">BSL78_16440</name>
</gene>
<dbReference type="GO" id="GO:0003824">
    <property type="term" value="F:catalytic activity"/>
    <property type="evidence" value="ECO:0007669"/>
    <property type="project" value="InterPro"/>
</dbReference>
<evidence type="ECO:0000313" key="2">
    <source>
        <dbReference type="EMBL" id="PIK46702.1"/>
    </source>
</evidence>
<dbReference type="CDD" id="cd09076">
    <property type="entry name" value="L1-EN"/>
    <property type="match status" value="1"/>
</dbReference>
<dbReference type="PANTHER" id="PTHR23227:SF84">
    <property type="entry name" value="ENDONUCLEASE_EXONUCLEASE_PHOSPHATASE DOMAIN-CONTAINING PROTEIN"/>
    <property type="match status" value="1"/>
</dbReference>
<comment type="caution">
    <text evidence="2">The sequence shown here is derived from an EMBL/GenBank/DDBJ whole genome shotgun (WGS) entry which is preliminary data.</text>
</comment>